<name>A0AAD4E8R5_9AGAM</name>
<comment type="similarity">
    <text evidence="1">Belongs to the SEN54 family.</text>
</comment>
<keyword evidence="5" id="KW-0540">Nuclease</keyword>
<keyword evidence="2" id="KW-0819">tRNA processing</keyword>
<gene>
    <name evidence="5" type="ORF">F5891DRAFT_1223003</name>
</gene>
<dbReference type="Proteomes" id="UP001195769">
    <property type="component" value="Unassembled WGS sequence"/>
</dbReference>
<evidence type="ECO:0000313" key="5">
    <source>
        <dbReference type="EMBL" id="KAG1901411.1"/>
    </source>
</evidence>
<evidence type="ECO:0000256" key="2">
    <source>
        <dbReference type="ARBA" id="ARBA00022694"/>
    </source>
</evidence>
<dbReference type="RefSeq" id="XP_041226986.1">
    <property type="nucleotide sequence ID" value="XM_041369455.1"/>
</dbReference>
<evidence type="ECO:0000259" key="4">
    <source>
        <dbReference type="Pfam" id="PF12928"/>
    </source>
</evidence>
<feature type="compositionally biased region" description="Acidic residues" evidence="3">
    <location>
        <begin position="20"/>
        <end position="31"/>
    </location>
</feature>
<proteinExistence type="inferred from homology"/>
<dbReference type="PANTHER" id="PTHR21027">
    <property type="entry name" value="TRNA-SPLICING ENDONUCLEASE SUBUNIT SEN54"/>
    <property type="match status" value="1"/>
</dbReference>
<keyword evidence="5" id="KW-0255">Endonuclease</keyword>
<dbReference type="GO" id="GO:0000214">
    <property type="term" value="C:tRNA-intron endonuclease complex"/>
    <property type="evidence" value="ECO:0007669"/>
    <property type="project" value="TreeGrafter"/>
</dbReference>
<reference evidence="5" key="1">
    <citation type="journal article" date="2020" name="New Phytol.">
        <title>Comparative genomics reveals dynamic genome evolution in host specialist ectomycorrhizal fungi.</title>
        <authorList>
            <person name="Lofgren L.A."/>
            <person name="Nguyen N.H."/>
            <person name="Vilgalys R."/>
            <person name="Ruytinx J."/>
            <person name="Liao H.L."/>
            <person name="Branco S."/>
            <person name="Kuo A."/>
            <person name="LaButti K."/>
            <person name="Lipzen A."/>
            <person name="Andreopoulos W."/>
            <person name="Pangilinan J."/>
            <person name="Riley R."/>
            <person name="Hundley H."/>
            <person name="Na H."/>
            <person name="Barry K."/>
            <person name="Grigoriev I.V."/>
            <person name="Stajich J.E."/>
            <person name="Kennedy P.G."/>
        </authorList>
    </citation>
    <scope>NUCLEOTIDE SEQUENCE</scope>
    <source>
        <strain evidence="5">FC203</strain>
    </source>
</reference>
<sequence>MDHALERPRPQPATSTLDPAEAESSGDEDGGLDWTKLPKIGTMRPVIPKRGEKDFEPAPGGGSGLQVHVLDRARAAMFDALKADRAISSKSASYGIWFPQISRVHVTVARGIHFSVMGHSAARPTSIDNGSTKLQKRLELLPEEALYLIERGALFCWKDIQADLTGLDDIEEIIGKEDLTLEKYQVFAYLRRLGYVVTRTDPPSPSYPVPPPRLRSEALPSFCRRLLSIFSLFTTSVLRFWRGSFSWWKPLRISRLIHHDKSYGWNHFTPLELFNNESCLGKVLKSLRVIPAGHSVAPHSSCATPVTPSSPYKIFYNMYKPSTNFRKTTPPQPDFQIVIINARTAFVPSLYELTELFNVLPETPPPLPRKRGAPPVVQSSPAAVASPVHTSIFKYIFSWLLPLSTPQPISSQPRPHPFAALKAGKKNIVIAAVDSGNISFFRFSQGAFEEWPTL</sequence>
<dbReference type="Pfam" id="PF12928">
    <property type="entry name" value="tRNA_int_end_N2"/>
    <property type="match status" value="1"/>
</dbReference>
<dbReference type="InterPro" id="IPR024336">
    <property type="entry name" value="tRNA_splic_suSen54_N"/>
</dbReference>
<keyword evidence="5" id="KW-0378">Hydrolase</keyword>
<feature type="domain" description="tRNA-splicing endonuclease subunit Sen54 N-terminal" evidence="4">
    <location>
        <begin position="78"/>
        <end position="157"/>
    </location>
</feature>
<keyword evidence="6" id="KW-1185">Reference proteome</keyword>
<accession>A0AAD4E8R5</accession>
<dbReference type="GeneID" id="64663753"/>
<evidence type="ECO:0000313" key="6">
    <source>
        <dbReference type="Proteomes" id="UP001195769"/>
    </source>
</evidence>
<evidence type="ECO:0000256" key="3">
    <source>
        <dbReference type="SAM" id="MobiDB-lite"/>
    </source>
</evidence>
<protein>
    <submittedName>
        <fullName evidence="5">tRNA-splicing endonuclease subunit sen54 N-term-domain-containing protein</fullName>
    </submittedName>
</protein>
<dbReference type="AlphaFoldDB" id="A0AAD4E8R5"/>
<dbReference type="EMBL" id="JABBWK010000022">
    <property type="protein sequence ID" value="KAG1901411.1"/>
    <property type="molecule type" value="Genomic_DNA"/>
</dbReference>
<dbReference type="GO" id="GO:0000379">
    <property type="term" value="P:tRNA-type intron splice site recognition and cleavage"/>
    <property type="evidence" value="ECO:0007669"/>
    <property type="project" value="TreeGrafter"/>
</dbReference>
<dbReference type="GO" id="GO:0004519">
    <property type="term" value="F:endonuclease activity"/>
    <property type="evidence" value="ECO:0007669"/>
    <property type="project" value="UniProtKB-KW"/>
</dbReference>
<dbReference type="InterPro" id="IPR024337">
    <property type="entry name" value="tRNA_splic_suSen54"/>
</dbReference>
<feature type="region of interest" description="Disordered" evidence="3">
    <location>
        <begin position="1"/>
        <end position="63"/>
    </location>
</feature>
<dbReference type="PANTHER" id="PTHR21027:SF1">
    <property type="entry name" value="TRNA-SPLICING ENDONUCLEASE SUBUNIT SEN54"/>
    <property type="match status" value="1"/>
</dbReference>
<comment type="caution">
    <text evidence="5">The sequence shown here is derived from an EMBL/GenBank/DDBJ whole genome shotgun (WGS) entry which is preliminary data.</text>
</comment>
<evidence type="ECO:0000256" key="1">
    <source>
        <dbReference type="ARBA" id="ARBA00005736"/>
    </source>
</evidence>
<organism evidence="5 6">
    <name type="scientific">Suillus fuscotomentosus</name>
    <dbReference type="NCBI Taxonomy" id="1912939"/>
    <lineage>
        <taxon>Eukaryota</taxon>
        <taxon>Fungi</taxon>
        <taxon>Dikarya</taxon>
        <taxon>Basidiomycota</taxon>
        <taxon>Agaricomycotina</taxon>
        <taxon>Agaricomycetes</taxon>
        <taxon>Agaricomycetidae</taxon>
        <taxon>Boletales</taxon>
        <taxon>Suillineae</taxon>
        <taxon>Suillaceae</taxon>
        <taxon>Suillus</taxon>
    </lineage>
</organism>